<protein>
    <submittedName>
        <fullName evidence="1">Uncharacterized protein</fullName>
    </submittedName>
</protein>
<dbReference type="EMBL" id="GBRH01186253">
    <property type="protein sequence ID" value="JAE11643.1"/>
    <property type="molecule type" value="Transcribed_RNA"/>
</dbReference>
<proteinExistence type="predicted"/>
<dbReference type="AlphaFoldDB" id="A0A0A9FTL6"/>
<sequence length="24" mass="2857">MDLYLKGTESHTFCNYNVAHQRKT</sequence>
<reference evidence="1" key="1">
    <citation type="submission" date="2014-09" db="EMBL/GenBank/DDBJ databases">
        <authorList>
            <person name="Magalhaes I.L.F."/>
            <person name="Oliveira U."/>
            <person name="Santos F.R."/>
            <person name="Vidigal T.H.D.A."/>
            <person name="Brescovit A.D."/>
            <person name="Santos A.J."/>
        </authorList>
    </citation>
    <scope>NUCLEOTIDE SEQUENCE</scope>
    <source>
        <tissue evidence="1">Shoot tissue taken approximately 20 cm above the soil surface</tissue>
    </source>
</reference>
<organism evidence="1">
    <name type="scientific">Arundo donax</name>
    <name type="common">Giant reed</name>
    <name type="synonym">Donax arundinaceus</name>
    <dbReference type="NCBI Taxonomy" id="35708"/>
    <lineage>
        <taxon>Eukaryota</taxon>
        <taxon>Viridiplantae</taxon>
        <taxon>Streptophyta</taxon>
        <taxon>Embryophyta</taxon>
        <taxon>Tracheophyta</taxon>
        <taxon>Spermatophyta</taxon>
        <taxon>Magnoliopsida</taxon>
        <taxon>Liliopsida</taxon>
        <taxon>Poales</taxon>
        <taxon>Poaceae</taxon>
        <taxon>PACMAD clade</taxon>
        <taxon>Arundinoideae</taxon>
        <taxon>Arundineae</taxon>
        <taxon>Arundo</taxon>
    </lineage>
</organism>
<evidence type="ECO:0000313" key="1">
    <source>
        <dbReference type="EMBL" id="JAE11643.1"/>
    </source>
</evidence>
<accession>A0A0A9FTL6</accession>
<name>A0A0A9FTL6_ARUDO</name>
<reference evidence="1" key="2">
    <citation type="journal article" date="2015" name="Data Brief">
        <title>Shoot transcriptome of the giant reed, Arundo donax.</title>
        <authorList>
            <person name="Barrero R.A."/>
            <person name="Guerrero F.D."/>
            <person name="Moolhuijzen P."/>
            <person name="Goolsby J.A."/>
            <person name="Tidwell J."/>
            <person name="Bellgard S.E."/>
            <person name="Bellgard M.I."/>
        </authorList>
    </citation>
    <scope>NUCLEOTIDE SEQUENCE</scope>
    <source>
        <tissue evidence="1">Shoot tissue taken approximately 20 cm above the soil surface</tissue>
    </source>
</reference>